<evidence type="ECO:0000259" key="4">
    <source>
        <dbReference type="Pfam" id="PF01261"/>
    </source>
</evidence>
<evidence type="ECO:0000313" key="7">
    <source>
        <dbReference type="Proteomes" id="UP000191039"/>
    </source>
</evidence>
<comment type="similarity">
    <text evidence="2">Belongs to the hyi family.</text>
</comment>
<evidence type="ECO:0000313" key="8">
    <source>
        <dbReference type="Proteomes" id="UP000220340"/>
    </source>
</evidence>
<gene>
    <name evidence="5" type="ORF">BV510_28225</name>
    <name evidence="6" type="ORF">CRI78_05680</name>
</gene>
<dbReference type="OrthoDB" id="9786584at2"/>
<dbReference type="STRING" id="1801.BRW64_24940"/>
<dbReference type="InterPro" id="IPR050417">
    <property type="entry name" value="Sugar_Epim/Isomerase"/>
</dbReference>
<protein>
    <submittedName>
        <fullName evidence="6">Hydroxypyruvate isomerase</fullName>
    </submittedName>
</protein>
<dbReference type="GO" id="GO:0046487">
    <property type="term" value="P:glyoxylate metabolic process"/>
    <property type="evidence" value="ECO:0007669"/>
    <property type="project" value="TreeGrafter"/>
</dbReference>
<dbReference type="Proteomes" id="UP000220340">
    <property type="component" value="Unassembled WGS sequence"/>
</dbReference>
<dbReference type="SUPFAM" id="SSF51658">
    <property type="entry name" value="Xylose isomerase-like"/>
    <property type="match status" value="1"/>
</dbReference>
<dbReference type="RefSeq" id="WP_073859160.1">
    <property type="nucleotide sequence ID" value="NZ_BAAATC010000014.1"/>
</dbReference>
<comment type="caution">
    <text evidence="6">The sequence shown here is derived from an EMBL/GenBank/DDBJ whole genome shotgun (WGS) entry which is preliminary data.</text>
</comment>
<evidence type="ECO:0000256" key="1">
    <source>
        <dbReference type="ARBA" id="ARBA00023235"/>
    </source>
</evidence>
<keyword evidence="1 2" id="KW-0413">Isomerase</keyword>
<evidence type="ECO:0000256" key="2">
    <source>
        <dbReference type="PIRNR" id="PIRNR006241"/>
    </source>
</evidence>
<accession>A0A1Q4H625</accession>
<reference evidence="5 7" key="1">
    <citation type="submission" date="2016-09" db="EMBL/GenBank/DDBJ databases">
        <title>genome sequences of unsequenced Mycobacteria.</title>
        <authorList>
            <person name="Greninger A.L."/>
            <person name="Jerome K.R."/>
            <person name="Mcnair B."/>
            <person name="Wallis C."/>
            <person name="Fang F."/>
        </authorList>
    </citation>
    <scope>NUCLEOTIDE SEQUENCE [LARGE SCALE GENOMIC DNA]</scope>
    <source>
        <strain evidence="5 7">BM1</strain>
    </source>
</reference>
<reference evidence="6 8" key="2">
    <citation type="submission" date="2017-10" db="EMBL/GenBank/DDBJ databases">
        <title>The new phylogeny of genus Mycobacterium.</title>
        <authorList>
            <person name="Tortoli E."/>
            <person name="Trovato A."/>
            <person name="Cirillo D.M."/>
        </authorList>
    </citation>
    <scope>NUCLEOTIDE SEQUENCE [LARGE SCALE GENOMIC DNA]</scope>
    <source>
        <strain evidence="6 8">IP141170001</strain>
    </source>
</reference>
<feature type="active site" description="Proton donor/acceptor" evidence="3">
    <location>
        <position position="151"/>
    </location>
</feature>
<sequence length="274" mass="29415">MSAPRYVVNCSILLTELPLLRRPQAARDAGFGAVEFWWPFERAVPADSEVEAFIGAVTDAGVALSALNFAGGDMAAGERGLLSLPARRQELRDNVDVAFGIADRLGTKAFNALYGNRLGDVPASEQDTVAAENLEHIGRLAERAGAVILVEPLSGVDAYPLRTARDVISVIERVSGVTSLRLLADLYHLSVNGDDISAVIDEYGDRIGHVQIADAPGRGAPGTGTVDFGRHLADLHRRGYRGNVSLEYRDDGADPFGWLPRAQRGADLWEQAGK</sequence>
<dbReference type="InterPro" id="IPR036237">
    <property type="entry name" value="Xyl_isomerase-like_sf"/>
</dbReference>
<organism evidence="6 8">
    <name type="scientific">Mycolicibacterium diernhoferi</name>
    <dbReference type="NCBI Taxonomy" id="1801"/>
    <lineage>
        <taxon>Bacteria</taxon>
        <taxon>Bacillati</taxon>
        <taxon>Actinomycetota</taxon>
        <taxon>Actinomycetes</taxon>
        <taxon>Mycobacteriales</taxon>
        <taxon>Mycobacteriaceae</taxon>
        <taxon>Mycolicibacterium</taxon>
    </lineage>
</organism>
<evidence type="ECO:0000256" key="3">
    <source>
        <dbReference type="PIRSR" id="PIRSR006241-50"/>
    </source>
</evidence>
<evidence type="ECO:0000313" key="5">
    <source>
        <dbReference type="EMBL" id="OPE45411.1"/>
    </source>
</evidence>
<name>A0A1Q4H625_9MYCO</name>
<feature type="active site" description="Proton donor/acceptor" evidence="3">
    <location>
        <position position="247"/>
    </location>
</feature>
<keyword evidence="6" id="KW-0670">Pyruvate</keyword>
<dbReference type="InterPro" id="IPR013022">
    <property type="entry name" value="Xyl_isomerase-like_TIM-brl"/>
</dbReference>
<dbReference type="Pfam" id="PF01261">
    <property type="entry name" value="AP_endonuc_2"/>
    <property type="match status" value="1"/>
</dbReference>
<dbReference type="GO" id="GO:0008903">
    <property type="term" value="F:hydroxypyruvate isomerase activity"/>
    <property type="evidence" value="ECO:0007669"/>
    <property type="project" value="TreeGrafter"/>
</dbReference>
<dbReference type="Gene3D" id="3.20.20.150">
    <property type="entry name" value="Divalent-metal-dependent TIM barrel enzymes"/>
    <property type="match status" value="1"/>
</dbReference>
<dbReference type="PANTHER" id="PTHR43489">
    <property type="entry name" value="ISOMERASE"/>
    <property type="match status" value="1"/>
</dbReference>
<dbReference type="EMBL" id="MIJD01000500">
    <property type="protein sequence ID" value="OPE45411.1"/>
    <property type="molecule type" value="Genomic_DNA"/>
</dbReference>
<feature type="domain" description="Xylose isomerase-like TIM barrel" evidence="4">
    <location>
        <begin position="24"/>
        <end position="262"/>
    </location>
</feature>
<dbReference type="AlphaFoldDB" id="A0A1Q4H625"/>
<proteinExistence type="inferred from homology"/>
<dbReference type="InterPro" id="IPR026040">
    <property type="entry name" value="HyI-like"/>
</dbReference>
<dbReference type="EMBL" id="PDCR01000006">
    <property type="protein sequence ID" value="PEG55407.1"/>
    <property type="molecule type" value="Genomic_DNA"/>
</dbReference>
<dbReference type="PANTHER" id="PTHR43489:SF6">
    <property type="entry name" value="HYDROXYPYRUVATE ISOMERASE-RELATED"/>
    <property type="match status" value="1"/>
</dbReference>
<keyword evidence="8" id="KW-1185">Reference proteome</keyword>
<evidence type="ECO:0000313" key="6">
    <source>
        <dbReference type="EMBL" id="PEG55407.1"/>
    </source>
</evidence>
<dbReference type="Proteomes" id="UP000191039">
    <property type="component" value="Unassembled WGS sequence"/>
</dbReference>
<dbReference type="PIRSF" id="PIRSF006241">
    <property type="entry name" value="HyI"/>
    <property type="match status" value="1"/>
</dbReference>